<sequence length="87" mass="10428">MYCSLASLNASTSFFCSFFFVWMVSTQMLHRSLLKVWAIYRKKRIKDIKETGSNILFKEKPLPGDLYILFWIILTYFKYLNQLRGKK</sequence>
<comment type="caution">
    <text evidence="2">The sequence shown here is derived from an EMBL/GenBank/DDBJ whole genome shotgun (WGS) entry which is preliminary data.</text>
</comment>
<keyword evidence="3" id="KW-1185">Reference proteome</keyword>
<protein>
    <submittedName>
        <fullName evidence="2">Uncharacterized protein</fullName>
    </submittedName>
</protein>
<organism evidence="2 3">
    <name type="scientific">Brachionus plicatilis</name>
    <name type="common">Marine rotifer</name>
    <name type="synonym">Brachionus muelleri</name>
    <dbReference type="NCBI Taxonomy" id="10195"/>
    <lineage>
        <taxon>Eukaryota</taxon>
        <taxon>Metazoa</taxon>
        <taxon>Spiralia</taxon>
        <taxon>Gnathifera</taxon>
        <taxon>Rotifera</taxon>
        <taxon>Eurotatoria</taxon>
        <taxon>Monogononta</taxon>
        <taxon>Pseudotrocha</taxon>
        <taxon>Ploima</taxon>
        <taxon>Brachionidae</taxon>
        <taxon>Brachionus</taxon>
    </lineage>
</organism>
<proteinExistence type="predicted"/>
<feature type="transmembrane region" description="Helical" evidence="1">
    <location>
        <begin position="7"/>
        <end position="25"/>
    </location>
</feature>
<feature type="transmembrane region" description="Helical" evidence="1">
    <location>
        <begin position="64"/>
        <end position="81"/>
    </location>
</feature>
<keyword evidence="1" id="KW-0472">Membrane</keyword>
<name>A0A3M7REJ3_BRAPC</name>
<keyword evidence="1" id="KW-1133">Transmembrane helix</keyword>
<gene>
    <name evidence="2" type="ORF">BpHYR1_003922</name>
</gene>
<evidence type="ECO:0000313" key="2">
    <source>
        <dbReference type="EMBL" id="RNA21966.1"/>
    </source>
</evidence>
<dbReference type="Proteomes" id="UP000276133">
    <property type="component" value="Unassembled WGS sequence"/>
</dbReference>
<reference evidence="2 3" key="1">
    <citation type="journal article" date="2018" name="Sci. Rep.">
        <title>Genomic signatures of local adaptation to the degree of environmental predictability in rotifers.</title>
        <authorList>
            <person name="Franch-Gras L."/>
            <person name="Hahn C."/>
            <person name="Garcia-Roger E.M."/>
            <person name="Carmona M.J."/>
            <person name="Serra M."/>
            <person name="Gomez A."/>
        </authorList>
    </citation>
    <scope>NUCLEOTIDE SEQUENCE [LARGE SCALE GENOMIC DNA]</scope>
    <source>
        <strain evidence="2">HYR1</strain>
    </source>
</reference>
<keyword evidence="1" id="KW-0812">Transmembrane</keyword>
<accession>A0A3M7REJ3</accession>
<dbReference type="EMBL" id="REGN01003555">
    <property type="protein sequence ID" value="RNA21966.1"/>
    <property type="molecule type" value="Genomic_DNA"/>
</dbReference>
<evidence type="ECO:0000313" key="3">
    <source>
        <dbReference type="Proteomes" id="UP000276133"/>
    </source>
</evidence>
<evidence type="ECO:0000256" key="1">
    <source>
        <dbReference type="SAM" id="Phobius"/>
    </source>
</evidence>
<dbReference type="AlphaFoldDB" id="A0A3M7REJ3"/>